<evidence type="ECO:0000313" key="1">
    <source>
        <dbReference type="EMBL" id="PWY98826.1"/>
    </source>
</evidence>
<name>A0A317XKI3_9BASI</name>
<accession>A0A317XKI3</accession>
<keyword evidence="2" id="KW-1185">Reference proteome</keyword>
<reference evidence="1 2" key="1">
    <citation type="journal article" date="2018" name="Mol. Biol. Evol.">
        <title>Broad Genomic Sampling Reveals a Smut Pathogenic Ancestry of the Fungal Clade Ustilaginomycotina.</title>
        <authorList>
            <person name="Kijpornyongpan T."/>
            <person name="Mondo S.J."/>
            <person name="Barry K."/>
            <person name="Sandor L."/>
            <person name="Lee J."/>
            <person name="Lipzen A."/>
            <person name="Pangilinan J."/>
            <person name="LaButti K."/>
            <person name="Hainaut M."/>
            <person name="Henrissat B."/>
            <person name="Grigoriev I.V."/>
            <person name="Spatafora J.W."/>
            <person name="Aime M.C."/>
        </authorList>
    </citation>
    <scope>NUCLEOTIDE SEQUENCE [LARGE SCALE GENOMIC DNA]</scope>
    <source>
        <strain evidence="1 2">MCA 3645</strain>
    </source>
</reference>
<gene>
    <name evidence="1" type="ORF">BCV70DRAFT_201617</name>
</gene>
<sequence length="87" mass="9270">MSTLSRTISAEPSRALSVFPPRGICFFRHHSAAARGSASNLASLFALSSTLQSGSETGQTAFVCSVTSHRPPSHFFVYSPLSILVLQ</sequence>
<evidence type="ECO:0000313" key="2">
    <source>
        <dbReference type="Proteomes" id="UP000246740"/>
    </source>
</evidence>
<dbReference type="AlphaFoldDB" id="A0A317XKI3"/>
<proteinExistence type="predicted"/>
<dbReference type="Proteomes" id="UP000246740">
    <property type="component" value="Unassembled WGS sequence"/>
</dbReference>
<organism evidence="1 2">
    <name type="scientific">Testicularia cyperi</name>
    <dbReference type="NCBI Taxonomy" id="1882483"/>
    <lineage>
        <taxon>Eukaryota</taxon>
        <taxon>Fungi</taxon>
        <taxon>Dikarya</taxon>
        <taxon>Basidiomycota</taxon>
        <taxon>Ustilaginomycotina</taxon>
        <taxon>Ustilaginomycetes</taxon>
        <taxon>Ustilaginales</taxon>
        <taxon>Anthracoideaceae</taxon>
        <taxon>Testicularia</taxon>
    </lineage>
</organism>
<dbReference type="InParanoid" id="A0A317XKI3"/>
<dbReference type="EMBL" id="KZ819197">
    <property type="protein sequence ID" value="PWY98826.1"/>
    <property type="molecule type" value="Genomic_DNA"/>
</dbReference>
<protein>
    <submittedName>
        <fullName evidence="1">Uncharacterized protein</fullName>
    </submittedName>
</protein>